<evidence type="ECO:0000313" key="3">
    <source>
        <dbReference type="EMBL" id="KAA6325640.1"/>
    </source>
</evidence>
<feature type="transmembrane region" description="Helical" evidence="1">
    <location>
        <begin position="107"/>
        <end position="125"/>
    </location>
</feature>
<dbReference type="AlphaFoldDB" id="A0A5J4QXM0"/>
<dbReference type="Pfam" id="PF04397">
    <property type="entry name" value="LytTR"/>
    <property type="match status" value="1"/>
</dbReference>
<sequence length="259" mass="29931">MTIHPVLESSFFRITGIIVVLLAMFTFWMLLVCYGDTYAFWALAESVTYVGLLSLAGFLYWYMYNYLPAFYLQLAFALLVQAIALAVVYGYLLIFGSDLLSGFSANILLYLAFGLLCWLSLALWYHGLWQSALSESEELEVILPEPEESHEIIDRISVKEGARIHIIQREELLCIRACGDYVMLVTAEGEFVKEQTMKYFEMHLPDTFVRIHRSCIVNTNRITRIELFGKDKYNVWLRNGEKLRASIGGYKLLKERLRL</sequence>
<evidence type="ECO:0000259" key="2">
    <source>
        <dbReference type="PROSITE" id="PS50930"/>
    </source>
</evidence>
<dbReference type="PROSITE" id="PS50930">
    <property type="entry name" value="HTH_LYTTR"/>
    <property type="match status" value="1"/>
</dbReference>
<accession>A0A5J4QXM0</accession>
<feature type="transmembrane region" description="Helical" evidence="1">
    <location>
        <begin position="12"/>
        <end position="32"/>
    </location>
</feature>
<dbReference type="GO" id="GO:0000156">
    <property type="term" value="F:phosphorelay response regulator activity"/>
    <property type="evidence" value="ECO:0007669"/>
    <property type="project" value="InterPro"/>
</dbReference>
<protein>
    <recommendedName>
        <fullName evidence="2">HTH LytTR-type domain-containing protein</fullName>
    </recommendedName>
</protein>
<dbReference type="InterPro" id="IPR046947">
    <property type="entry name" value="LytR-like"/>
</dbReference>
<reference evidence="3" key="1">
    <citation type="submission" date="2019-03" db="EMBL/GenBank/DDBJ databases">
        <title>Single cell metagenomics reveals metabolic interactions within the superorganism composed of flagellate Streblomastix strix and complex community of Bacteroidetes bacteria on its surface.</title>
        <authorList>
            <person name="Treitli S.C."/>
            <person name="Kolisko M."/>
            <person name="Husnik F."/>
            <person name="Keeling P."/>
            <person name="Hampl V."/>
        </authorList>
    </citation>
    <scope>NUCLEOTIDE SEQUENCE</scope>
    <source>
        <strain evidence="3">STM</strain>
    </source>
</reference>
<dbReference type="SMART" id="SM00850">
    <property type="entry name" value="LytTR"/>
    <property type="match status" value="1"/>
</dbReference>
<feature type="domain" description="HTH LytTR-type" evidence="2">
    <location>
        <begin position="156"/>
        <end position="259"/>
    </location>
</feature>
<dbReference type="PANTHER" id="PTHR37299">
    <property type="entry name" value="TRANSCRIPTIONAL REGULATOR-RELATED"/>
    <property type="match status" value="1"/>
</dbReference>
<dbReference type="GO" id="GO:0003677">
    <property type="term" value="F:DNA binding"/>
    <property type="evidence" value="ECO:0007669"/>
    <property type="project" value="InterPro"/>
</dbReference>
<gene>
    <name evidence="3" type="ORF">EZS27_025174</name>
</gene>
<dbReference type="InterPro" id="IPR007492">
    <property type="entry name" value="LytTR_DNA-bd_dom"/>
</dbReference>
<organism evidence="3">
    <name type="scientific">termite gut metagenome</name>
    <dbReference type="NCBI Taxonomy" id="433724"/>
    <lineage>
        <taxon>unclassified sequences</taxon>
        <taxon>metagenomes</taxon>
        <taxon>organismal metagenomes</taxon>
    </lineage>
</organism>
<dbReference type="PANTHER" id="PTHR37299:SF1">
    <property type="entry name" value="STAGE 0 SPORULATION PROTEIN A HOMOLOG"/>
    <property type="match status" value="1"/>
</dbReference>
<feature type="transmembrane region" description="Helical" evidence="1">
    <location>
        <begin position="38"/>
        <end position="62"/>
    </location>
</feature>
<dbReference type="Gene3D" id="2.40.50.1020">
    <property type="entry name" value="LytTr DNA-binding domain"/>
    <property type="match status" value="1"/>
</dbReference>
<keyword evidence="1" id="KW-1133">Transmembrane helix</keyword>
<evidence type="ECO:0000256" key="1">
    <source>
        <dbReference type="SAM" id="Phobius"/>
    </source>
</evidence>
<dbReference type="EMBL" id="SNRY01002323">
    <property type="protein sequence ID" value="KAA6325640.1"/>
    <property type="molecule type" value="Genomic_DNA"/>
</dbReference>
<proteinExistence type="predicted"/>
<comment type="caution">
    <text evidence="3">The sequence shown here is derived from an EMBL/GenBank/DDBJ whole genome shotgun (WGS) entry which is preliminary data.</text>
</comment>
<keyword evidence="1" id="KW-0812">Transmembrane</keyword>
<feature type="transmembrane region" description="Helical" evidence="1">
    <location>
        <begin position="74"/>
        <end position="95"/>
    </location>
</feature>
<keyword evidence="1" id="KW-0472">Membrane</keyword>
<name>A0A5J4QXM0_9ZZZZ</name>